<dbReference type="GO" id="GO:0005737">
    <property type="term" value="C:cytoplasm"/>
    <property type="evidence" value="ECO:0007669"/>
    <property type="project" value="TreeGrafter"/>
</dbReference>
<proteinExistence type="predicted"/>
<dbReference type="SUPFAM" id="SSF47616">
    <property type="entry name" value="GST C-terminal domain-like"/>
    <property type="match status" value="1"/>
</dbReference>
<dbReference type="InParanoid" id="A0A286UDE5"/>
<reference evidence="2 3" key="1">
    <citation type="journal article" date="2017" name="Mol. Ecol.">
        <title>Comparative and population genomic landscape of Phellinus noxius: A hypervariable fungus causing root rot in trees.</title>
        <authorList>
            <person name="Chung C.L."/>
            <person name="Lee T.J."/>
            <person name="Akiba M."/>
            <person name="Lee H.H."/>
            <person name="Kuo T.H."/>
            <person name="Liu D."/>
            <person name="Ke H.M."/>
            <person name="Yokoi T."/>
            <person name="Roa M.B."/>
            <person name="Lu M.J."/>
            <person name="Chang Y.Y."/>
            <person name="Ann P.J."/>
            <person name="Tsai J.N."/>
            <person name="Chen C.Y."/>
            <person name="Tzean S.S."/>
            <person name="Ota Y."/>
            <person name="Hattori T."/>
            <person name="Sahashi N."/>
            <person name="Liou R.F."/>
            <person name="Kikuchi T."/>
            <person name="Tsai I.J."/>
        </authorList>
    </citation>
    <scope>NUCLEOTIDE SEQUENCE [LARGE SCALE GENOMIC DNA]</scope>
    <source>
        <strain evidence="2 3">FFPRI411160</strain>
    </source>
</reference>
<dbReference type="Gene3D" id="1.20.1050.10">
    <property type="match status" value="1"/>
</dbReference>
<accession>A0A286UDE5</accession>
<dbReference type="InterPro" id="IPR054416">
    <property type="entry name" value="GST_UstS-like_C"/>
</dbReference>
<dbReference type="EMBL" id="NBII01000006">
    <property type="protein sequence ID" value="PAV17587.1"/>
    <property type="molecule type" value="Genomic_DNA"/>
</dbReference>
<name>A0A286UDE5_9AGAM</name>
<dbReference type="Pfam" id="PF13409">
    <property type="entry name" value="GST_N_2"/>
    <property type="match status" value="1"/>
</dbReference>
<evidence type="ECO:0000313" key="3">
    <source>
        <dbReference type="Proteomes" id="UP000217199"/>
    </source>
</evidence>
<dbReference type="PROSITE" id="PS50404">
    <property type="entry name" value="GST_NTER"/>
    <property type="match status" value="1"/>
</dbReference>
<dbReference type="OrthoDB" id="4951845at2759"/>
<dbReference type="Pfam" id="PF22041">
    <property type="entry name" value="GST_C_7"/>
    <property type="match status" value="1"/>
</dbReference>
<gene>
    <name evidence="2" type="ORF">PNOK_0607300</name>
</gene>
<protein>
    <submittedName>
        <fullName evidence="2">Glutathione S-transferase</fullName>
    </submittedName>
</protein>
<feature type="domain" description="GST N-terminal" evidence="1">
    <location>
        <begin position="7"/>
        <end position="97"/>
    </location>
</feature>
<sequence length="256" mass="28962">MITFYDITSKLDVKAWSPNTFKTRFALNYKGIPYKTEYVEYPDIASVLKNVGGAPTETKNGQDHYTLPAIHDSTTGKVITDSANIAAYLDETYPDKPALFPVFDNGKFETKAAILAFQSLFLEKWGAIRLVGLSGTHKILTPRSAEYFKRTRETWFGKPIDDFAPPGPEREEMWRNLKEGLSVISELLDQNVSKSEGKLFLFGDTLSYADIIVSSFILWLKLVVGPESQEWKDFEQWNGGRWAKLLDKTKDIQGGN</sequence>
<dbReference type="InterPro" id="IPR004045">
    <property type="entry name" value="Glutathione_S-Trfase_N"/>
</dbReference>
<dbReference type="SUPFAM" id="SSF52833">
    <property type="entry name" value="Thioredoxin-like"/>
    <property type="match status" value="1"/>
</dbReference>
<comment type="caution">
    <text evidence="2">The sequence shown here is derived from an EMBL/GenBank/DDBJ whole genome shotgun (WGS) entry which is preliminary data.</text>
</comment>
<dbReference type="Proteomes" id="UP000217199">
    <property type="component" value="Unassembled WGS sequence"/>
</dbReference>
<evidence type="ECO:0000313" key="2">
    <source>
        <dbReference type="EMBL" id="PAV17587.1"/>
    </source>
</evidence>
<dbReference type="Gene3D" id="3.40.30.10">
    <property type="entry name" value="Glutaredoxin"/>
    <property type="match status" value="1"/>
</dbReference>
<organism evidence="2 3">
    <name type="scientific">Pyrrhoderma noxium</name>
    <dbReference type="NCBI Taxonomy" id="2282107"/>
    <lineage>
        <taxon>Eukaryota</taxon>
        <taxon>Fungi</taxon>
        <taxon>Dikarya</taxon>
        <taxon>Basidiomycota</taxon>
        <taxon>Agaricomycotina</taxon>
        <taxon>Agaricomycetes</taxon>
        <taxon>Hymenochaetales</taxon>
        <taxon>Hymenochaetaceae</taxon>
        <taxon>Pyrrhoderma</taxon>
    </lineage>
</organism>
<dbReference type="PANTHER" id="PTHR43968:SF6">
    <property type="entry name" value="GLUTATHIONE S-TRANSFERASE OMEGA"/>
    <property type="match status" value="1"/>
</dbReference>
<dbReference type="InterPro" id="IPR050983">
    <property type="entry name" value="GST_Omega/HSP26"/>
</dbReference>
<keyword evidence="3" id="KW-1185">Reference proteome</keyword>
<dbReference type="InterPro" id="IPR036249">
    <property type="entry name" value="Thioredoxin-like_sf"/>
</dbReference>
<dbReference type="CDD" id="cd03038">
    <property type="entry name" value="GST_N_etherase_LigE"/>
    <property type="match status" value="1"/>
</dbReference>
<evidence type="ECO:0000259" key="1">
    <source>
        <dbReference type="PROSITE" id="PS50404"/>
    </source>
</evidence>
<dbReference type="AlphaFoldDB" id="A0A286UDE5"/>
<dbReference type="STRING" id="2282107.A0A286UDE5"/>
<dbReference type="InterPro" id="IPR036282">
    <property type="entry name" value="Glutathione-S-Trfase_C_sf"/>
</dbReference>
<dbReference type="PANTHER" id="PTHR43968">
    <property type="match status" value="1"/>
</dbReference>
<dbReference type="GO" id="GO:0016740">
    <property type="term" value="F:transferase activity"/>
    <property type="evidence" value="ECO:0007669"/>
    <property type="project" value="UniProtKB-KW"/>
</dbReference>